<dbReference type="STRING" id="265719.SAMN04488509_101864"/>
<feature type="transmembrane region" description="Helical" evidence="1">
    <location>
        <begin position="21"/>
        <end position="41"/>
    </location>
</feature>
<proteinExistence type="predicted"/>
<dbReference type="PANTHER" id="PTHR30015:SF7">
    <property type="entry name" value="TYPE IV METHYL-DIRECTED RESTRICTION ENZYME ECOKMRR"/>
    <property type="match status" value="1"/>
</dbReference>
<evidence type="ECO:0000313" key="4">
    <source>
        <dbReference type="EMBL" id="SDD23722.1"/>
    </source>
</evidence>
<dbReference type="SUPFAM" id="SSF57783">
    <property type="entry name" value="Zinc beta-ribbon"/>
    <property type="match status" value="1"/>
</dbReference>
<feature type="domain" description="Restriction endonuclease type IV Mrr" evidence="3">
    <location>
        <begin position="96"/>
        <end position="206"/>
    </location>
</feature>
<dbReference type="PANTHER" id="PTHR30015">
    <property type="entry name" value="MRR RESTRICTION SYSTEM PROTEIN"/>
    <property type="match status" value="1"/>
</dbReference>
<organism evidence="4 5">
    <name type="scientific">Aquimonas voraii</name>
    <dbReference type="NCBI Taxonomy" id="265719"/>
    <lineage>
        <taxon>Bacteria</taxon>
        <taxon>Pseudomonadati</taxon>
        <taxon>Pseudomonadota</taxon>
        <taxon>Gammaproteobacteria</taxon>
        <taxon>Lysobacterales</taxon>
        <taxon>Lysobacteraceae</taxon>
        <taxon>Aquimonas</taxon>
    </lineage>
</organism>
<dbReference type="SUPFAM" id="SSF52980">
    <property type="entry name" value="Restriction endonuclease-like"/>
    <property type="match status" value="1"/>
</dbReference>
<dbReference type="OrthoDB" id="5782056at2"/>
<feature type="domain" description="DNA topoisomerase type IA zn finger" evidence="2">
    <location>
        <begin position="230"/>
        <end position="266"/>
    </location>
</feature>
<keyword evidence="5" id="KW-1185">Reference proteome</keyword>
<dbReference type="InterPro" id="IPR052906">
    <property type="entry name" value="Type_IV_Methyl-Rstrct_Enzyme"/>
</dbReference>
<evidence type="ECO:0000259" key="3">
    <source>
        <dbReference type="Pfam" id="PF04471"/>
    </source>
</evidence>
<dbReference type="AlphaFoldDB" id="A0A1G6T3L4"/>
<keyword evidence="1" id="KW-0812">Transmembrane</keyword>
<dbReference type="GO" id="GO:0005694">
    <property type="term" value="C:chromosome"/>
    <property type="evidence" value="ECO:0007669"/>
    <property type="project" value="InterPro"/>
</dbReference>
<keyword evidence="1" id="KW-1133">Transmembrane helix</keyword>
<feature type="transmembrane region" description="Helical" evidence="1">
    <location>
        <begin position="61"/>
        <end position="78"/>
    </location>
</feature>
<gene>
    <name evidence="4" type="ORF">SAMN04488509_101864</name>
</gene>
<dbReference type="GO" id="GO:0015666">
    <property type="term" value="F:restriction endodeoxyribonuclease activity"/>
    <property type="evidence" value="ECO:0007669"/>
    <property type="project" value="TreeGrafter"/>
</dbReference>
<dbReference type="InterPro" id="IPR011856">
    <property type="entry name" value="tRNA_endonuc-like_dom_sf"/>
</dbReference>
<dbReference type="EMBL" id="FNAG01000001">
    <property type="protein sequence ID" value="SDD23722.1"/>
    <property type="molecule type" value="Genomic_DNA"/>
</dbReference>
<keyword evidence="1" id="KW-0472">Membrane</keyword>
<dbReference type="Gene3D" id="3.30.65.10">
    <property type="entry name" value="Bacterial Topoisomerase I, domain 1"/>
    <property type="match status" value="1"/>
</dbReference>
<dbReference type="Pfam" id="PF01396">
    <property type="entry name" value="Zn_ribbon_Top1"/>
    <property type="match status" value="1"/>
</dbReference>
<dbReference type="GO" id="GO:0003677">
    <property type="term" value="F:DNA binding"/>
    <property type="evidence" value="ECO:0007669"/>
    <property type="project" value="InterPro"/>
</dbReference>
<evidence type="ECO:0000313" key="5">
    <source>
        <dbReference type="Proteomes" id="UP000199603"/>
    </source>
</evidence>
<dbReference type="InterPro" id="IPR013498">
    <property type="entry name" value="Topo_IA_Znf"/>
</dbReference>
<dbReference type="GO" id="GO:0006265">
    <property type="term" value="P:DNA topological change"/>
    <property type="evidence" value="ECO:0007669"/>
    <property type="project" value="InterPro"/>
</dbReference>
<evidence type="ECO:0000256" key="1">
    <source>
        <dbReference type="SAM" id="Phobius"/>
    </source>
</evidence>
<sequence length="266" mass="28790">MARRNPFLLDVLARAPWPVGLIAGVAVLIAAEVLATVLGNLQNPYLAAIGKQLAGGALNPLFWLLAALCWLAALFSFFGQKQRQKLLEAQSGLDSLRAMSWRDLERLVSEAYRRMGYQVDETGQGGADGGIDLVLRRNGQMTLVQCKHWRTQRVGAPVVREQFGLLTHHRAAAVIIVTTGDFTPEAKSFAEGKAIELIAGPELLALVQSVQRQSPPSVATSTTQLAASEQSCPTCAAPMVRRTARQTKADFLGCSRFPACRGTRPI</sequence>
<reference evidence="4 5" key="1">
    <citation type="submission" date="2016-10" db="EMBL/GenBank/DDBJ databases">
        <authorList>
            <person name="de Groot N.N."/>
        </authorList>
    </citation>
    <scope>NUCLEOTIDE SEQUENCE [LARGE SCALE GENOMIC DNA]</scope>
    <source>
        <strain evidence="4 5">DSM 16957</strain>
    </source>
</reference>
<name>A0A1G6T3L4_9GAMM</name>
<dbReference type="Pfam" id="PF04471">
    <property type="entry name" value="Mrr_cat"/>
    <property type="match status" value="1"/>
</dbReference>
<dbReference type="GO" id="GO:0009307">
    <property type="term" value="P:DNA restriction-modification system"/>
    <property type="evidence" value="ECO:0007669"/>
    <property type="project" value="InterPro"/>
</dbReference>
<protein>
    <submittedName>
        <fullName evidence="4">Restriction system protein</fullName>
    </submittedName>
</protein>
<dbReference type="Gene3D" id="3.40.1350.10">
    <property type="match status" value="1"/>
</dbReference>
<dbReference type="InterPro" id="IPR011335">
    <property type="entry name" value="Restrct_endonuc-II-like"/>
</dbReference>
<dbReference type="Proteomes" id="UP000199603">
    <property type="component" value="Unassembled WGS sequence"/>
</dbReference>
<dbReference type="GO" id="GO:0003916">
    <property type="term" value="F:DNA topoisomerase activity"/>
    <property type="evidence" value="ECO:0007669"/>
    <property type="project" value="InterPro"/>
</dbReference>
<accession>A0A1G6T3L4</accession>
<evidence type="ECO:0000259" key="2">
    <source>
        <dbReference type="Pfam" id="PF01396"/>
    </source>
</evidence>
<dbReference type="InterPro" id="IPR007560">
    <property type="entry name" value="Restrct_endonuc_IV_Mrr"/>
</dbReference>